<feature type="domain" description="EGF-like" evidence="4">
    <location>
        <begin position="131"/>
        <end position="166"/>
    </location>
</feature>
<reference evidence="6 7" key="1">
    <citation type="journal article" date="2008" name="Nature">
        <title>The Trichoplax genome and the nature of placozoans.</title>
        <authorList>
            <person name="Srivastava M."/>
            <person name="Begovic E."/>
            <person name="Chapman J."/>
            <person name="Putnam N.H."/>
            <person name="Hellsten U."/>
            <person name="Kawashima T."/>
            <person name="Kuo A."/>
            <person name="Mitros T."/>
            <person name="Salamov A."/>
            <person name="Carpenter M.L."/>
            <person name="Signorovitch A.Y."/>
            <person name="Moreno M.A."/>
            <person name="Kamm K."/>
            <person name="Grimwood J."/>
            <person name="Schmutz J."/>
            <person name="Shapiro H."/>
            <person name="Grigoriev I.V."/>
            <person name="Buss L.W."/>
            <person name="Schierwater B."/>
            <person name="Dellaporta S.L."/>
            <person name="Rokhsar D.S."/>
        </authorList>
    </citation>
    <scope>NUCLEOTIDE SEQUENCE [LARGE SCALE GENOMIC DNA]</scope>
    <source>
        <strain evidence="6 7">Grell-BS-1999</strain>
    </source>
</reference>
<feature type="disulfide bond" evidence="2">
    <location>
        <begin position="156"/>
        <end position="165"/>
    </location>
</feature>
<comment type="caution">
    <text evidence="2">Lacks conserved residue(s) required for the propagation of feature annotation.</text>
</comment>
<evidence type="ECO:0000256" key="1">
    <source>
        <dbReference type="ARBA" id="ARBA00023157"/>
    </source>
</evidence>
<feature type="disulfide bond" evidence="2">
    <location>
        <begin position="183"/>
        <end position="193"/>
    </location>
</feature>
<dbReference type="GO" id="GO:0016020">
    <property type="term" value="C:membrane"/>
    <property type="evidence" value="ECO:0007669"/>
    <property type="project" value="InterPro"/>
</dbReference>
<proteinExistence type="predicted"/>
<dbReference type="Pfam" id="PF00629">
    <property type="entry name" value="MAM"/>
    <property type="match status" value="1"/>
</dbReference>
<dbReference type="PANTHER" id="PTHR23282">
    <property type="entry name" value="APICAL ENDOSOMAL GLYCOPROTEIN PRECURSOR"/>
    <property type="match status" value="1"/>
</dbReference>
<accession>B3S779</accession>
<dbReference type="Proteomes" id="UP000009022">
    <property type="component" value="Unassembled WGS sequence"/>
</dbReference>
<keyword evidence="3" id="KW-0732">Signal</keyword>
<dbReference type="InterPro" id="IPR000998">
    <property type="entry name" value="MAM_dom"/>
</dbReference>
<dbReference type="PANTHER" id="PTHR23282:SF142">
    <property type="entry name" value="MAM DOMAIN-CONTAINING PROTEIN"/>
    <property type="match status" value="1"/>
</dbReference>
<evidence type="ECO:0000256" key="2">
    <source>
        <dbReference type="PROSITE-ProRule" id="PRU00076"/>
    </source>
</evidence>
<dbReference type="EMBL" id="DS985253">
    <property type="protein sequence ID" value="EDV21525.1"/>
    <property type="molecule type" value="Genomic_DNA"/>
</dbReference>
<dbReference type="Gene3D" id="2.10.25.10">
    <property type="entry name" value="Laminin"/>
    <property type="match status" value="2"/>
</dbReference>
<dbReference type="SMART" id="SM00137">
    <property type="entry name" value="MAM"/>
    <property type="match status" value="1"/>
</dbReference>
<dbReference type="InterPro" id="IPR000742">
    <property type="entry name" value="EGF"/>
</dbReference>
<dbReference type="OrthoDB" id="5962238at2759"/>
<dbReference type="CDD" id="cd00054">
    <property type="entry name" value="EGF_CA"/>
    <property type="match status" value="1"/>
</dbReference>
<feature type="chain" id="PRO_5002798538" description="EGF-like domain-containing protein" evidence="3">
    <location>
        <begin position="20"/>
        <end position="220"/>
    </location>
</feature>
<dbReference type="SUPFAM" id="SSF49899">
    <property type="entry name" value="Concanavalin A-like lectins/glucanases"/>
    <property type="match status" value="1"/>
</dbReference>
<keyword evidence="7" id="KW-1185">Reference proteome</keyword>
<dbReference type="PhylomeDB" id="B3S779"/>
<dbReference type="PROSITE" id="PS50026">
    <property type="entry name" value="EGF_3"/>
    <property type="match status" value="2"/>
</dbReference>
<feature type="signal peptide" evidence="3">
    <location>
        <begin position="1"/>
        <end position="19"/>
    </location>
</feature>
<dbReference type="Pfam" id="PF00008">
    <property type="entry name" value="EGF"/>
    <property type="match status" value="1"/>
</dbReference>
<dbReference type="GeneID" id="6757248"/>
<dbReference type="InterPro" id="IPR051560">
    <property type="entry name" value="MAM_domain-containing"/>
</dbReference>
<dbReference type="RefSeq" id="XP_002116125.1">
    <property type="nucleotide sequence ID" value="XM_002116089.1"/>
</dbReference>
<feature type="disulfide bond" evidence="2">
    <location>
        <begin position="204"/>
        <end position="213"/>
    </location>
</feature>
<name>B3S779_TRIAD</name>
<evidence type="ECO:0000313" key="6">
    <source>
        <dbReference type="EMBL" id="EDV21525.1"/>
    </source>
</evidence>
<dbReference type="SUPFAM" id="SSF57196">
    <property type="entry name" value="EGF/Laminin"/>
    <property type="match status" value="2"/>
</dbReference>
<evidence type="ECO:0008006" key="8">
    <source>
        <dbReference type="Google" id="ProtNLM"/>
    </source>
</evidence>
<dbReference type="AlphaFoldDB" id="B3S779"/>
<organism evidence="6 7">
    <name type="scientific">Trichoplax adhaerens</name>
    <name type="common">Trichoplax reptans</name>
    <dbReference type="NCBI Taxonomy" id="10228"/>
    <lineage>
        <taxon>Eukaryota</taxon>
        <taxon>Metazoa</taxon>
        <taxon>Placozoa</taxon>
        <taxon>Uniplacotomia</taxon>
        <taxon>Trichoplacea</taxon>
        <taxon>Trichoplacidae</taxon>
        <taxon>Trichoplax</taxon>
    </lineage>
</organism>
<feature type="disulfide bond" evidence="2">
    <location>
        <begin position="135"/>
        <end position="145"/>
    </location>
</feature>
<dbReference type="InterPro" id="IPR013320">
    <property type="entry name" value="ConA-like_dom_sf"/>
</dbReference>
<evidence type="ECO:0000313" key="7">
    <source>
        <dbReference type="Proteomes" id="UP000009022"/>
    </source>
</evidence>
<evidence type="ECO:0000259" key="4">
    <source>
        <dbReference type="PROSITE" id="PS50026"/>
    </source>
</evidence>
<dbReference type="KEGG" id="tad:TRIADDRAFT_60072"/>
<feature type="domain" description="MAM" evidence="5">
    <location>
        <begin position="24"/>
        <end position="132"/>
    </location>
</feature>
<dbReference type="PROSITE" id="PS01186">
    <property type="entry name" value="EGF_2"/>
    <property type="match status" value="2"/>
</dbReference>
<dbReference type="Gene3D" id="2.60.120.200">
    <property type="match status" value="1"/>
</dbReference>
<feature type="domain" description="EGF-like" evidence="4">
    <location>
        <begin position="179"/>
        <end position="214"/>
    </location>
</feature>
<dbReference type="CTD" id="6757248"/>
<evidence type="ECO:0000259" key="5">
    <source>
        <dbReference type="PROSITE" id="PS50060"/>
    </source>
</evidence>
<evidence type="ECO:0000256" key="3">
    <source>
        <dbReference type="SAM" id="SignalP"/>
    </source>
</evidence>
<dbReference type="PROSITE" id="PS00022">
    <property type="entry name" value="EGF_1"/>
    <property type="match status" value="2"/>
</dbReference>
<protein>
    <recommendedName>
        <fullName evidence="8">EGF-like domain-containing protein</fullName>
    </recommendedName>
</protein>
<dbReference type="SMART" id="SM00181">
    <property type="entry name" value="EGF"/>
    <property type="match status" value="2"/>
</dbReference>
<keyword evidence="1 2" id="KW-1015">Disulfide bond</keyword>
<dbReference type="PROSITE" id="PS50060">
    <property type="entry name" value="MAM_2"/>
    <property type="match status" value="1"/>
</dbReference>
<keyword evidence="2" id="KW-0245">EGF-like domain</keyword>
<sequence length="220" mass="23843">MKNLVLFLDILFLLIVSLAVTSIGYYAYIETSAPRKELDFAMLKSGPFHVKDKCCFSLWFNANGKDVGSLIVLDGNSNIANFLGDRGNVWRKMKKTLSAGPHSLSIIGVRGKSYRGDIAIDDIDVVEGSCPKSTCSDQPCVEGFCIGVPGKISCVCNPGYTGKYCDTSINALQDQSLALTTTCQKNRCKNGFCIETPSNSTCVCNPGFTGDRCDSRKDSN</sequence>
<dbReference type="InParanoid" id="B3S779"/>
<gene>
    <name evidence="6" type="ORF">TRIADDRAFT_60072</name>
</gene>
<dbReference type="HOGENOM" id="CLU_1257527_0_0_1"/>